<organism evidence="8 9">
    <name type="scientific">Pseudomonas asplenii</name>
    <dbReference type="NCBI Taxonomy" id="53407"/>
    <lineage>
        <taxon>Bacteria</taxon>
        <taxon>Pseudomonadati</taxon>
        <taxon>Pseudomonadota</taxon>
        <taxon>Gammaproteobacteria</taxon>
        <taxon>Pseudomonadales</taxon>
        <taxon>Pseudomonadaceae</taxon>
        <taxon>Pseudomonas</taxon>
    </lineage>
</organism>
<keyword evidence="9" id="KW-1185">Reference proteome</keyword>
<dbReference type="AlphaFoldDB" id="A0A1H1ZG92"/>
<dbReference type="SUPFAM" id="SSF51735">
    <property type="entry name" value="NAD(P)-binding Rossmann-fold domains"/>
    <property type="match status" value="1"/>
</dbReference>
<evidence type="ECO:0000256" key="7">
    <source>
        <dbReference type="PIRSR" id="PIRSR601088-4"/>
    </source>
</evidence>
<dbReference type="PANTHER" id="PTHR32092:SF5">
    <property type="entry name" value="6-PHOSPHO-BETA-GLUCOSIDASE"/>
    <property type="match status" value="1"/>
</dbReference>
<feature type="site" description="Increases basicity of active site Tyr" evidence="7">
    <location>
        <position position="103"/>
    </location>
</feature>
<evidence type="ECO:0000256" key="4">
    <source>
        <dbReference type="ARBA" id="ARBA00023211"/>
    </source>
</evidence>
<feature type="binding site" evidence="5">
    <location>
        <position position="141"/>
    </location>
    <ligand>
        <name>substrate</name>
    </ligand>
</feature>
<keyword evidence="6" id="KW-0533">Nickel</keyword>
<proteinExistence type="inferred from homology"/>
<dbReference type="GO" id="GO:0004553">
    <property type="term" value="F:hydrolase activity, hydrolyzing O-glycosyl compounds"/>
    <property type="evidence" value="ECO:0007669"/>
    <property type="project" value="InterPro"/>
</dbReference>
<protein>
    <submittedName>
        <fullName evidence="8">6-phospho-beta-glucosidase</fullName>
    </submittedName>
</protein>
<dbReference type="InterPro" id="IPR036291">
    <property type="entry name" value="NAD(P)-bd_dom_sf"/>
</dbReference>
<evidence type="ECO:0000256" key="6">
    <source>
        <dbReference type="PIRSR" id="PIRSR601088-3"/>
    </source>
</evidence>
<dbReference type="PRINTS" id="PR00732">
    <property type="entry name" value="GLHYDRLASE4"/>
</dbReference>
<evidence type="ECO:0000313" key="8">
    <source>
        <dbReference type="EMBL" id="SDT32587.1"/>
    </source>
</evidence>
<dbReference type="GO" id="GO:0016616">
    <property type="term" value="F:oxidoreductase activity, acting on the CH-OH group of donors, NAD or NADP as acceptor"/>
    <property type="evidence" value="ECO:0007669"/>
    <property type="project" value="InterPro"/>
</dbReference>
<dbReference type="PANTHER" id="PTHR32092">
    <property type="entry name" value="6-PHOSPHO-BETA-GLUCOSIDASE-RELATED"/>
    <property type="match status" value="1"/>
</dbReference>
<dbReference type="Pfam" id="PF02056">
    <property type="entry name" value="Glyco_hydro_4"/>
    <property type="match status" value="1"/>
</dbReference>
<name>A0A1H1ZG92_9PSED</name>
<dbReference type="InterPro" id="IPR019802">
    <property type="entry name" value="GlycHydrolase_4_CS"/>
</dbReference>
<reference evidence="9" key="1">
    <citation type="submission" date="2016-10" db="EMBL/GenBank/DDBJ databases">
        <authorList>
            <person name="Varghese N."/>
            <person name="Submissions S."/>
        </authorList>
    </citation>
    <scope>NUCLEOTIDE SEQUENCE [LARGE SCALE GENOMIC DNA]</scope>
    <source>
        <strain evidence="9">ATCC 23835</strain>
    </source>
</reference>
<keyword evidence="6" id="KW-0170">Cobalt</keyword>
<dbReference type="GeneID" id="300209911"/>
<evidence type="ECO:0000313" key="9">
    <source>
        <dbReference type="Proteomes" id="UP000199524"/>
    </source>
</evidence>
<evidence type="ECO:0000256" key="5">
    <source>
        <dbReference type="PIRSR" id="PIRSR601088-2"/>
    </source>
</evidence>
<keyword evidence="2 6" id="KW-0479">Metal-binding</keyword>
<evidence type="ECO:0000256" key="1">
    <source>
        <dbReference type="ARBA" id="ARBA00010141"/>
    </source>
</evidence>
<accession>A0A1H1ZG92</accession>
<dbReference type="RefSeq" id="WP_090209924.1">
    <property type="nucleotide sequence ID" value="NZ_LT629777.1"/>
</dbReference>
<dbReference type="GO" id="GO:0005975">
    <property type="term" value="P:carbohydrate metabolic process"/>
    <property type="evidence" value="ECO:0007669"/>
    <property type="project" value="InterPro"/>
</dbReference>
<dbReference type="Proteomes" id="UP000199524">
    <property type="component" value="Chromosome I"/>
</dbReference>
<feature type="binding site" evidence="5">
    <location>
        <position position="87"/>
    </location>
    <ligand>
        <name>substrate</name>
    </ligand>
</feature>
<gene>
    <name evidence="8" type="ORF">SAMN05216598_5052</name>
</gene>
<keyword evidence="6" id="KW-0408">Iron</keyword>
<dbReference type="InterPro" id="IPR015955">
    <property type="entry name" value="Lactate_DH/Glyco_Ohase_4_C"/>
</dbReference>
<feature type="binding site" evidence="6">
    <location>
        <position position="162"/>
    </location>
    <ligand>
        <name>Mn(2+)</name>
        <dbReference type="ChEBI" id="CHEBI:29035"/>
    </ligand>
</feature>
<keyword evidence="3" id="KW-0520">NAD</keyword>
<dbReference type="Gene3D" id="3.40.50.720">
    <property type="entry name" value="NAD(P)-binding Rossmann-like Domain"/>
    <property type="match status" value="1"/>
</dbReference>
<feature type="binding site" evidence="6">
    <location>
        <position position="192"/>
    </location>
    <ligand>
        <name>Mn(2+)</name>
        <dbReference type="ChEBI" id="CHEBI:29035"/>
    </ligand>
</feature>
<dbReference type="InterPro" id="IPR001088">
    <property type="entry name" value="Glyco_hydro_4"/>
</dbReference>
<dbReference type="Gene3D" id="3.90.110.10">
    <property type="entry name" value="Lactate dehydrogenase/glycoside hydrolase, family 4, C-terminal"/>
    <property type="match status" value="1"/>
</dbReference>
<evidence type="ECO:0000256" key="2">
    <source>
        <dbReference type="ARBA" id="ARBA00022723"/>
    </source>
</evidence>
<keyword evidence="4 6" id="KW-0464">Manganese</keyword>
<sequence>MKTLAVLGGGSPYTLQLCEQLAGSRLAGEAWELRLQGRNQAVTSQIAHFAQSRLPGWKVSYGITAQRVLEGADYVVHQTRYGGLEGRYEGESLGRALNAAADETLGPSGLLAAIRCMPYIAELAEQLLRFCPQAWVLNITNPLSLTTSQLFLQGYSRCIGICELPTVTQHQIAARLQLPHEQLQWTYTGLNHRGFLHNLTHAGQPVLQRLLSLLESQSFTGFDAALIEELQAIPTKYFRLLVTSKVEDNHRSTQLVDLRAEAIKQLEQVPLRYPPALEQRPMPWYEHAVVPMLEALNGSRHSCVLPVNLCAADGITREFLATVSTGSVNDDLSRTAPPPAVARWREIFEAHEAASLSACLDPTGENIEAAFSADPLMAGRDLKAAVATFQTYLTGAAHGHA</sequence>
<dbReference type="SUPFAM" id="SSF56327">
    <property type="entry name" value="LDH C-terminal domain-like"/>
    <property type="match status" value="1"/>
</dbReference>
<dbReference type="GO" id="GO:0046872">
    <property type="term" value="F:metal ion binding"/>
    <property type="evidence" value="ECO:0007669"/>
    <property type="project" value="UniProtKB-KW"/>
</dbReference>
<evidence type="ECO:0000256" key="3">
    <source>
        <dbReference type="ARBA" id="ARBA00023027"/>
    </source>
</evidence>
<comment type="similarity">
    <text evidence="1">Belongs to the glycosyl hydrolase 4 family.</text>
</comment>
<dbReference type="PROSITE" id="PS01324">
    <property type="entry name" value="GLYCOSYL_HYDROL_F4"/>
    <property type="match status" value="1"/>
</dbReference>
<dbReference type="EMBL" id="LT629777">
    <property type="protein sequence ID" value="SDT32587.1"/>
    <property type="molecule type" value="Genomic_DNA"/>
</dbReference>